<feature type="region of interest" description="Disordered" evidence="1">
    <location>
        <begin position="1"/>
        <end position="21"/>
    </location>
</feature>
<reference evidence="2 3" key="1">
    <citation type="journal article" date="2008" name="Appl. Environ. Microbiol.">
        <title>Genomic insights into Mn(II) oxidation by the marine alphaproteobacterium Aurantimonas sp. strain SI85-9A1.</title>
        <authorList>
            <person name="Dick G.J."/>
            <person name="Podell S."/>
            <person name="Johnson H.A."/>
            <person name="Rivera-Espinoza Y."/>
            <person name="Bernier-Latmani R."/>
            <person name="McCarthy J.K."/>
            <person name="Torpey J.W."/>
            <person name="Clement B.G."/>
            <person name="Gaasterland T."/>
            <person name="Tebo B.M."/>
        </authorList>
    </citation>
    <scope>NUCLEOTIDE SEQUENCE [LARGE SCALE GENOMIC DNA]</scope>
    <source>
        <strain evidence="2 3">SI85-9A1</strain>
    </source>
</reference>
<protein>
    <submittedName>
        <fullName evidence="2">Uncharacterized protein</fullName>
    </submittedName>
</protein>
<keyword evidence="3" id="KW-1185">Reference proteome</keyword>
<comment type="caution">
    <text evidence="2">The sequence shown here is derived from an EMBL/GenBank/DDBJ whole genome shotgun (WGS) entry which is preliminary data.</text>
</comment>
<dbReference type="HOGENOM" id="CLU_1794320_0_0_5"/>
<dbReference type="BioCyc" id="AURANTIMONAS:SI859A1_01228-MONOMER"/>
<name>Q1YJ91_AURMS</name>
<feature type="region of interest" description="Disordered" evidence="1">
    <location>
        <begin position="77"/>
        <end position="136"/>
    </location>
</feature>
<dbReference type="EMBL" id="AAPJ01000003">
    <property type="protein sequence ID" value="EAS49876.1"/>
    <property type="molecule type" value="Genomic_DNA"/>
</dbReference>
<evidence type="ECO:0000256" key="1">
    <source>
        <dbReference type="SAM" id="MobiDB-lite"/>
    </source>
</evidence>
<organism evidence="2 3">
    <name type="scientific">Aurantimonas manganoxydans (strain ATCC BAA-1229 / DSM 21871 / SI85-9A1)</name>
    <dbReference type="NCBI Taxonomy" id="287752"/>
    <lineage>
        <taxon>Bacteria</taxon>
        <taxon>Pseudomonadati</taxon>
        <taxon>Pseudomonadota</taxon>
        <taxon>Alphaproteobacteria</taxon>
        <taxon>Hyphomicrobiales</taxon>
        <taxon>Aurantimonadaceae</taxon>
        <taxon>Aurantimonas</taxon>
    </lineage>
</organism>
<accession>Q1YJ91</accession>
<sequence>MAQSPARWARASSSTKRRMADDRLVAGSRAASMSAIIAAIGRSRRPAMRRSSSQKRSSTLIEVAWPLMATERLTIMRGRRRDRPCRRPGQSGVGVSAHPACGPRRSVRPRPPAGRPSACRGAHDCRRPPAHPPRAPCACGRCGD</sequence>
<dbReference type="Proteomes" id="UP000000321">
    <property type="component" value="Unassembled WGS sequence"/>
</dbReference>
<dbReference type="AlphaFoldDB" id="Q1YJ91"/>
<evidence type="ECO:0000313" key="3">
    <source>
        <dbReference type="Proteomes" id="UP000000321"/>
    </source>
</evidence>
<feature type="compositionally biased region" description="Basic residues" evidence="1">
    <location>
        <begin position="77"/>
        <end position="86"/>
    </location>
</feature>
<gene>
    <name evidence="2" type="ORF">SI859A1_01228</name>
</gene>
<proteinExistence type="predicted"/>
<evidence type="ECO:0000313" key="2">
    <source>
        <dbReference type="EMBL" id="EAS49876.1"/>
    </source>
</evidence>